<evidence type="ECO:0000256" key="1">
    <source>
        <dbReference type="SAM" id="MobiDB-lite"/>
    </source>
</evidence>
<dbReference type="AlphaFoldDB" id="A0A8S1A5P9"/>
<dbReference type="Proteomes" id="UP000494106">
    <property type="component" value="Unassembled WGS sequence"/>
</dbReference>
<feature type="signal peptide" evidence="2">
    <location>
        <begin position="1"/>
        <end position="19"/>
    </location>
</feature>
<protein>
    <submittedName>
        <fullName evidence="3">Uncharacterized protein</fullName>
    </submittedName>
</protein>
<dbReference type="EMBL" id="CADEBC010000503">
    <property type="protein sequence ID" value="CAB3239646.1"/>
    <property type="molecule type" value="Genomic_DNA"/>
</dbReference>
<proteinExistence type="predicted"/>
<reference evidence="3 4" key="1">
    <citation type="submission" date="2020-04" db="EMBL/GenBank/DDBJ databases">
        <authorList>
            <person name="Wallbank WR R."/>
            <person name="Pardo Diaz C."/>
            <person name="Kozak K."/>
            <person name="Martin S."/>
            <person name="Jiggins C."/>
            <person name="Moest M."/>
            <person name="Warren A I."/>
            <person name="Byers J.R.P. K."/>
            <person name="Montejo-Kovacevich G."/>
            <person name="Yen C E."/>
        </authorList>
    </citation>
    <scope>NUCLEOTIDE SEQUENCE [LARGE SCALE GENOMIC DNA]</scope>
</reference>
<name>A0A8S1A5P9_ARCPL</name>
<feature type="chain" id="PRO_5035830149" evidence="2">
    <location>
        <begin position="20"/>
        <end position="125"/>
    </location>
</feature>
<keyword evidence="2" id="KW-0732">Signal</keyword>
<feature type="compositionally biased region" description="Low complexity" evidence="1">
    <location>
        <begin position="102"/>
        <end position="112"/>
    </location>
</feature>
<evidence type="ECO:0000313" key="3">
    <source>
        <dbReference type="EMBL" id="CAB3239646.1"/>
    </source>
</evidence>
<gene>
    <name evidence="3" type="ORF">APLA_LOCUS7868</name>
</gene>
<feature type="compositionally biased region" description="Polar residues" evidence="1">
    <location>
        <begin position="76"/>
        <end position="92"/>
    </location>
</feature>
<accession>A0A8S1A5P9</accession>
<feature type="region of interest" description="Disordered" evidence="1">
    <location>
        <begin position="37"/>
        <end position="125"/>
    </location>
</feature>
<comment type="caution">
    <text evidence="3">The sequence shown here is derived from an EMBL/GenBank/DDBJ whole genome shotgun (WGS) entry which is preliminary data.</text>
</comment>
<keyword evidence="4" id="KW-1185">Reference proteome</keyword>
<evidence type="ECO:0000313" key="4">
    <source>
        <dbReference type="Proteomes" id="UP000494106"/>
    </source>
</evidence>
<sequence>MCRIGVLLVAVVLLELTWAGTQSTDGRLVQRFKRSPGYYGHHRHWPPPPDCWPPPPRDYWPPPPGPPPRPPPGPPQRTSEQEPFSRYSNEPCNDNCGGKSSGSGSISNAKSGTGDAIAVAVAKGQ</sequence>
<evidence type="ECO:0000256" key="2">
    <source>
        <dbReference type="SAM" id="SignalP"/>
    </source>
</evidence>
<organism evidence="3 4">
    <name type="scientific">Arctia plantaginis</name>
    <name type="common">Wood tiger moth</name>
    <name type="synonym">Phalaena plantaginis</name>
    <dbReference type="NCBI Taxonomy" id="874455"/>
    <lineage>
        <taxon>Eukaryota</taxon>
        <taxon>Metazoa</taxon>
        <taxon>Ecdysozoa</taxon>
        <taxon>Arthropoda</taxon>
        <taxon>Hexapoda</taxon>
        <taxon>Insecta</taxon>
        <taxon>Pterygota</taxon>
        <taxon>Neoptera</taxon>
        <taxon>Endopterygota</taxon>
        <taxon>Lepidoptera</taxon>
        <taxon>Glossata</taxon>
        <taxon>Ditrysia</taxon>
        <taxon>Noctuoidea</taxon>
        <taxon>Erebidae</taxon>
        <taxon>Arctiinae</taxon>
        <taxon>Arctia</taxon>
    </lineage>
</organism>
<feature type="compositionally biased region" description="Pro residues" evidence="1">
    <location>
        <begin position="46"/>
        <end position="75"/>
    </location>
</feature>